<feature type="domain" description="EAL" evidence="4">
    <location>
        <begin position="562"/>
        <end position="816"/>
    </location>
</feature>
<dbReference type="STRING" id="1121451.DESAM_23207"/>
<evidence type="ECO:0000313" key="8">
    <source>
        <dbReference type="Proteomes" id="UP000010808"/>
    </source>
</evidence>
<feature type="domain" description="PAS" evidence="2">
    <location>
        <begin position="267"/>
        <end position="322"/>
    </location>
</feature>
<dbReference type="PROSITE" id="PS50887">
    <property type="entry name" value="GGDEF"/>
    <property type="match status" value="1"/>
</dbReference>
<dbReference type="CDD" id="cd01949">
    <property type="entry name" value="GGDEF"/>
    <property type="match status" value="1"/>
</dbReference>
<reference evidence="7 8" key="1">
    <citation type="submission" date="2012-10" db="EMBL/GenBank/DDBJ databases">
        <authorList>
            <person name="Genoscope - CEA"/>
        </authorList>
    </citation>
    <scope>NUCLEOTIDE SEQUENCE [LARGE SCALE GENOMIC DNA]</scope>
    <source>
        <strain evidence="8">AM13 / DSM 14728</strain>
    </source>
</reference>
<dbReference type="Proteomes" id="UP000010808">
    <property type="component" value="Chromosome"/>
</dbReference>
<dbReference type="PANTHER" id="PTHR44757:SF2">
    <property type="entry name" value="BIOFILM ARCHITECTURE MAINTENANCE PROTEIN MBAA"/>
    <property type="match status" value="1"/>
</dbReference>
<dbReference type="PANTHER" id="PTHR44757">
    <property type="entry name" value="DIGUANYLATE CYCLASE DGCP"/>
    <property type="match status" value="1"/>
</dbReference>
<dbReference type="PATRIC" id="fig|1121451.3.peg.3412"/>
<dbReference type="InterPro" id="IPR013767">
    <property type="entry name" value="PAS_fold"/>
</dbReference>
<dbReference type="InterPro" id="IPR000700">
    <property type="entry name" value="PAS-assoc_C"/>
</dbReference>
<dbReference type="Pfam" id="PF00563">
    <property type="entry name" value="EAL"/>
    <property type="match status" value="1"/>
</dbReference>
<dbReference type="EC" id="2.7.7.65" evidence="7"/>
<dbReference type="EMBL" id="FO203522">
    <property type="protein sequence ID" value="CCO25474.1"/>
    <property type="molecule type" value="Genomic_DNA"/>
</dbReference>
<dbReference type="GO" id="GO:0007165">
    <property type="term" value="P:signal transduction"/>
    <property type="evidence" value="ECO:0007669"/>
    <property type="project" value="InterPro"/>
</dbReference>
<dbReference type="SMART" id="SM00304">
    <property type="entry name" value="HAMP"/>
    <property type="match status" value="1"/>
</dbReference>
<dbReference type="RefSeq" id="WP_015338071.1">
    <property type="nucleotide sequence ID" value="NC_020055.1"/>
</dbReference>
<sequence>MKLVYRYFSIILLLIILTVVSLAGTLFFHVGHSFTRIGEASRESMESTLVYNFIKEGESLAAVLADAMIDPFLVHDRHLFSSLTNALKSIDFVQDVYVYSSDGNILSDGTYSMENYNEPIVSIIPLDDMFSHTSVINQESGLIITTSPVQYDGELLGGVCIVMTSDRIERAISNLDEELHKVERNSYEMLFRAGLGVVIFLLIGAAFLAYWTACRLSEPLKSLSDAMSKVGRGDFQLSLPIERRDEIGSLGRSMLSMARELKNTTISRDFFNGILYGMRDGVIVTDENDNIVIINNAAEILLDSSMTEAVGRSIYDYIDEESYRNFKYEKNTNHKEHGLELKIVPKDGSERHVLVSSSKIKNNEALYKVFILHNITERKKLEDELTFKALHDNLTGLANRHALINRLKVAIARFERDPQRPYAVLFIDLDRFKFINDTLGHNAGDKLLIEISARLKRLTRAEDTVSRLGGDEFIILLNEVEGPDSAAIVADRVLEVIAEPVRLCGENVVVTCSVGLFVSTDSSIDINAVLAKADMAMYEAKKLGRGQFKNYEFDGALTTPEVFHIETGLRKALSNGSLQVFYQPILSVNSDETESVEALARWIHPDHGEIAPDDFIPVAEDAGLICSIFDFVFDEGVAFLKQVELETGRTIRLNINVSAYQITNSTFAASVNEKLIKHSLDPERVTLELTESALISEYDIAKSNIEKLKELGVGLALDDFGTGYSSLTHVLTLPFDYMKIDKTFIFKVHSRNRSSKIFQSILSMGQSLGMRIVAEGVEKVDDLKVIRDRKCDLYQGFLKCKPLPAPEIIEFIKKGGNYPV</sequence>
<feature type="domain" description="HAMP" evidence="5">
    <location>
        <begin position="214"/>
        <end position="266"/>
    </location>
</feature>
<protein>
    <submittedName>
        <fullName evidence="7">Putative Diguanylate cyclase</fullName>
        <ecNumber evidence="7">2.7.7.65</ecNumber>
    </submittedName>
</protein>
<dbReference type="Pfam" id="PF00989">
    <property type="entry name" value="PAS"/>
    <property type="match status" value="1"/>
</dbReference>
<evidence type="ECO:0000259" key="4">
    <source>
        <dbReference type="PROSITE" id="PS50883"/>
    </source>
</evidence>
<dbReference type="Gene3D" id="3.30.70.270">
    <property type="match status" value="1"/>
</dbReference>
<gene>
    <name evidence="7" type="ORF">DESAM_23207</name>
</gene>
<dbReference type="SUPFAM" id="SSF55073">
    <property type="entry name" value="Nucleotide cyclase"/>
    <property type="match status" value="1"/>
</dbReference>
<dbReference type="InterPro" id="IPR029787">
    <property type="entry name" value="Nucleotide_cyclase"/>
</dbReference>
<dbReference type="Pfam" id="PF00672">
    <property type="entry name" value="HAMP"/>
    <property type="match status" value="1"/>
</dbReference>
<dbReference type="InterPro" id="IPR035965">
    <property type="entry name" value="PAS-like_dom_sf"/>
</dbReference>
<dbReference type="InterPro" id="IPR001633">
    <property type="entry name" value="EAL_dom"/>
</dbReference>
<evidence type="ECO:0000256" key="1">
    <source>
        <dbReference type="SAM" id="Phobius"/>
    </source>
</evidence>
<dbReference type="CDD" id="cd00130">
    <property type="entry name" value="PAS"/>
    <property type="match status" value="1"/>
</dbReference>
<keyword evidence="1" id="KW-1133">Transmembrane helix</keyword>
<dbReference type="Gene3D" id="3.30.450.20">
    <property type="entry name" value="PAS domain"/>
    <property type="match status" value="1"/>
</dbReference>
<keyword evidence="1" id="KW-0472">Membrane</keyword>
<feature type="domain" description="PAC" evidence="3">
    <location>
        <begin position="337"/>
        <end position="387"/>
    </location>
</feature>
<organism evidence="7 8">
    <name type="scientific">Maridesulfovibrio hydrothermalis AM13 = DSM 14728</name>
    <dbReference type="NCBI Taxonomy" id="1121451"/>
    <lineage>
        <taxon>Bacteria</taxon>
        <taxon>Pseudomonadati</taxon>
        <taxon>Thermodesulfobacteriota</taxon>
        <taxon>Desulfovibrionia</taxon>
        <taxon>Desulfovibrionales</taxon>
        <taxon>Desulfovibrionaceae</taxon>
        <taxon>Maridesulfovibrio</taxon>
    </lineage>
</organism>
<dbReference type="InterPro" id="IPR043128">
    <property type="entry name" value="Rev_trsase/Diguanyl_cyclase"/>
</dbReference>
<dbReference type="InterPro" id="IPR000160">
    <property type="entry name" value="GGDEF_dom"/>
</dbReference>
<dbReference type="InterPro" id="IPR000014">
    <property type="entry name" value="PAS"/>
</dbReference>
<dbReference type="OrthoDB" id="7673416at2"/>
<dbReference type="HOGENOM" id="CLU_000445_70_46_7"/>
<evidence type="ECO:0000259" key="3">
    <source>
        <dbReference type="PROSITE" id="PS50113"/>
    </source>
</evidence>
<dbReference type="Pfam" id="PF00990">
    <property type="entry name" value="GGDEF"/>
    <property type="match status" value="1"/>
</dbReference>
<evidence type="ECO:0000313" key="7">
    <source>
        <dbReference type="EMBL" id="CCO25474.1"/>
    </source>
</evidence>
<keyword evidence="7" id="KW-0548">Nucleotidyltransferase</keyword>
<dbReference type="InterPro" id="IPR035919">
    <property type="entry name" value="EAL_sf"/>
</dbReference>
<dbReference type="GO" id="GO:0016020">
    <property type="term" value="C:membrane"/>
    <property type="evidence" value="ECO:0007669"/>
    <property type="project" value="InterPro"/>
</dbReference>
<dbReference type="NCBIfam" id="TIGR00254">
    <property type="entry name" value="GGDEF"/>
    <property type="match status" value="1"/>
</dbReference>
<dbReference type="NCBIfam" id="TIGR00229">
    <property type="entry name" value="sensory_box"/>
    <property type="match status" value="1"/>
</dbReference>
<dbReference type="PROSITE" id="PS50885">
    <property type="entry name" value="HAMP"/>
    <property type="match status" value="1"/>
</dbReference>
<evidence type="ECO:0000259" key="2">
    <source>
        <dbReference type="PROSITE" id="PS50112"/>
    </source>
</evidence>
<evidence type="ECO:0000259" key="6">
    <source>
        <dbReference type="PROSITE" id="PS50887"/>
    </source>
</evidence>
<dbReference type="SUPFAM" id="SSF141868">
    <property type="entry name" value="EAL domain-like"/>
    <property type="match status" value="1"/>
</dbReference>
<evidence type="ECO:0000259" key="5">
    <source>
        <dbReference type="PROSITE" id="PS50885"/>
    </source>
</evidence>
<feature type="domain" description="GGDEF" evidence="6">
    <location>
        <begin position="420"/>
        <end position="553"/>
    </location>
</feature>
<dbReference type="Gene3D" id="3.20.20.450">
    <property type="entry name" value="EAL domain"/>
    <property type="match status" value="1"/>
</dbReference>
<keyword evidence="8" id="KW-1185">Reference proteome</keyword>
<dbReference type="PROSITE" id="PS50883">
    <property type="entry name" value="EAL"/>
    <property type="match status" value="1"/>
</dbReference>
<dbReference type="SUPFAM" id="SSF158472">
    <property type="entry name" value="HAMP domain-like"/>
    <property type="match status" value="1"/>
</dbReference>
<dbReference type="GO" id="GO:0006355">
    <property type="term" value="P:regulation of DNA-templated transcription"/>
    <property type="evidence" value="ECO:0007669"/>
    <property type="project" value="InterPro"/>
</dbReference>
<dbReference type="SMART" id="SM00052">
    <property type="entry name" value="EAL"/>
    <property type="match status" value="1"/>
</dbReference>
<name>L0RFF0_9BACT</name>
<proteinExistence type="predicted"/>
<dbReference type="SUPFAM" id="SSF55785">
    <property type="entry name" value="PYP-like sensor domain (PAS domain)"/>
    <property type="match status" value="1"/>
</dbReference>
<dbReference type="InterPro" id="IPR003660">
    <property type="entry name" value="HAMP_dom"/>
</dbReference>
<feature type="transmembrane region" description="Helical" evidence="1">
    <location>
        <begin position="6"/>
        <end position="28"/>
    </location>
</feature>
<dbReference type="PROSITE" id="PS50113">
    <property type="entry name" value="PAC"/>
    <property type="match status" value="1"/>
</dbReference>
<feature type="transmembrane region" description="Helical" evidence="1">
    <location>
        <begin position="189"/>
        <end position="211"/>
    </location>
</feature>
<dbReference type="CDD" id="cd06225">
    <property type="entry name" value="HAMP"/>
    <property type="match status" value="1"/>
</dbReference>
<dbReference type="eggNOG" id="COG5001">
    <property type="taxonomic scope" value="Bacteria"/>
</dbReference>
<dbReference type="SMART" id="SM00267">
    <property type="entry name" value="GGDEF"/>
    <property type="match status" value="1"/>
</dbReference>
<keyword evidence="1" id="KW-0812">Transmembrane</keyword>
<dbReference type="AlphaFoldDB" id="L0RFF0"/>
<dbReference type="PROSITE" id="PS50112">
    <property type="entry name" value="PAS"/>
    <property type="match status" value="1"/>
</dbReference>
<dbReference type="KEGG" id="dhy:DESAM_23207"/>
<dbReference type="InterPro" id="IPR052155">
    <property type="entry name" value="Biofilm_reg_signaling"/>
</dbReference>
<dbReference type="SMART" id="SM00091">
    <property type="entry name" value="PAS"/>
    <property type="match status" value="1"/>
</dbReference>
<dbReference type="CDD" id="cd01948">
    <property type="entry name" value="EAL"/>
    <property type="match status" value="1"/>
</dbReference>
<dbReference type="Gene3D" id="6.10.340.10">
    <property type="match status" value="1"/>
</dbReference>
<dbReference type="GO" id="GO:0052621">
    <property type="term" value="F:diguanylate cyclase activity"/>
    <property type="evidence" value="ECO:0007669"/>
    <property type="project" value="UniProtKB-EC"/>
</dbReference>
<accession>L0RFF0</accession>
<keyword evidence="7" id="KW-0808">Transferase</keyword>